<dbReference type="InterPro" id="IPR037294">
    <property type="entry name" value="ABC_BtuC-like"/>
</dbReference>
<dbReference type="Gene3D" id="1.10.3470.10">
    <property type="entry name" value="ABC transporter involved in vitamin B12 uptake, BtuC"/>
    <property type="match status" value="1"/>
</dbReference>
<evidence type="ECO:0000256" key="1">
    <source>
        <dbReference type="ARBA" id="ARBA00004651"/>
    </source>
</evidence>
<name>A0A937R607_9ACTN</name>
<evidence type="ECO:0000256" key="6">
    <source>
        <dbReference type="ARBA" id="ARBA00022989"/>
    </source>
</evidence>
<keyword evidence="4" id="KW-1003">Cell membrane</keyword>
<dbReference type="GO" id="GO:0022857">
    <property type="term" value="F:transmembrane transporter activity"/>
    <property type="evidence" value="ECO:0007669"/>
    <property type="project" value="InterPro"/>
</dbReference>
<keyword evidence="3" id="KW-0813">Transport</keyword>
<gene>
    <name evidence="9" type="ORF">I7412_01610</name>
</gene>
<evidence type="ECO:0000256" key="8">
    <source>
        <dbReference type="SAM" id="Phobius"/>
    </source>
</evidence>
<dbReference type="EMBL" id="JAEACQ010000122">
    <property type="protein sequence ID" value="MBL7625896.1"/>
    <property type="molecule type" value="Genomic_DNA"/>
</dbReference>
<dbReference type="SUPFAM" id="SSF81345">
    <property type="entry name" value="ABC transporter involved in vitamin B12 uptake, BtuC"/>
    <property type="match status" value="1"/>
</dbReference>
<comment type="similarity">
    <text evidence="2">Belongs to the binding-protein-dependent transport system permease family. FecCD subfamily.</text>
</comment>
<organism evidence="9 10">
    <name type="scientific">Frankia nepalensis</name>
    <dbReference type="NCBI Taxonomy" id="1836974"/>
    <lineage>
        <taxon>Bacteria</taxon>
        <taxon>Bacillati</taxon>
        <taxon>Actinomycetota</taxon>
        <taxon>Actinomycetes</taxon>
        <taxon>Frankiales</taxon>
        <taxon>Frankiaceae</taxon>
        <taxon>Frankia</taxon>
    </lineage>
</organism>
<dbReference type="InterPro" id="IPR000522">
    <property type="entry name" value="ABC_transptr_permease_BtuC"/>
</dbReference>
<reference evidence="9" key="1">
    <citation type="submission" date="2020-12" db="EMBL/GenBank/DDBJ databases">
        <title>Genomic characterization of non-nitrogen-fixing Frankia strains.</title>
        <authorList>
            <person name="Carlos-Shanley C."/>
            <person name="Guerra T."/>
            <person name="Hahn D."/>
        </authorList>
    </citation>
    <scope>NUCLEOTIDE SEQUENCE</scope>
    <source>
        <strain evidence="9">CN6</strain>
    </source>
</reference>
<protein>
    <submittedName>
        <fullName evidence="9">Iron ABC transporter permease</fullName>
    </submittedName>
</protein>
<dbReference type="AlphaFoldDB" id="A0A937R607"/>
<accession>A0A937R607</accession>
<feature type="transmembrane region" description="Helical" evidence="8">
    <location>
        <begin position="282"/>
        <end position="302"/>
    </location>
</feature>
<evidence type="ECO:0000256" key="5">
    <source>
        <dbReference type="ARBA" id="ARBA00022692"/>
    </source>
</evidence>
<sequence length="340" mass="34128">MALAGLAAGVLVMFVVAVAVGSVRVPLDETVRALTGADPHDPRWGVIVRQIRLPRAITAALAGAALSVAGLQMQTLFRNPLADPYSLGVSAGASLGVAVVVAGISAGGGTFTAGAAGASRLGMVAAGAIGAAAVLAVILVLARWVRSVVTLLVIGVVLSSAVSSLVSLMLAWTAPQRAQQYWVWQLGSFSGTSLGDLTVFAPVVGLGLAGALASVKPLNALLLGEGYARTMGVRVRRIRALTLVGASLLAGGVTAFCGPVAFLGITVPHVARRLLATSDHRFLMPGALLTGALVALACSVVAQLPGTDLLLPINIVTSLIGAPIVIAVLLRARTNVAGVA</sequence>
<comment type="caution">
    <text evidence="9">The sequence shown here is derived from an EMBL/GenBank/DDBJ whole genome shotgun (WGS) entry which is preliminary data.</text>
</comment>
<keyword evidence="5 8" id="KW-0812">Transmembrane</keyword>
<comment type="subcellular location">
    <subcellularLocation>
        <location evidence="1">Cell membrane</location>
        <topology evidence="1">Multi-pass membrane protein</topology>
    </subcellularLocation>
</comment>
<keyword evidence="6 8" id="KW-1133">Transmembrane helix</keyword>
<evidence type="ECO:0000313" key="10">
    <source>
        <dbReference type="Proteomes" id="UP000604475"/>
    </source>
</evidence>
<feature type="transmembrane region" description="Helical" evidence="8">
    <location>
        <begin position="121"/>
        <end position="142"/>
    </location>
</feature>
<dbReference type="Proteomes" id="UP000604475">
    <property type="component" value="Unassembled WGS sequence"/>
</dbReference>
<feature type="transmembrane region" description="Helical" evidence="8">
    <location>
        <begin position="149"/>
        <end position="172"/>
    </location>
</feature>
<evidence type="ECO:0000256" key="4">
    <source>
        <dbReference type="ARBA" id="ARBA00022475"/>
    </source>
</evidence>
<feature type="transmembrane region" description="Helical" evidence="8">
    <location>
        <begin position="309"/>
        <end position="330"/>
    </location>
</feature>
<proteinExistence type="inferred from homology"/>
<dbReference type="GO" id="GO:0033214">
    <property type="term" value="P:siderophore-iron import into cell"/>
    <property type="evidence" value="ECO:0007669"/>
    <property type="project" value="TreeGrafter"/>
</dbReference>
<dbReference type="PANTHER" id="PTHR30472">
    <property type="entry name" value="FERRIC ENTEROBACTIN TRANSPORT SYSTEM PERMEASE PROTEIN"/>
    <property type="match status" value="1"/>
</dbReference>
<feature type="transmembrane region" description="Helical" evidence="8">
    <location>
        <begin position="85"/>
        <end position="109"/>
    </location>
</feature>
<keyword evidence="7 8" id="KW-0472">Membrane</keyword>
<keyword evidence="10" id="KW-1185">Reference proteome</keyword>
<evidence type="ECO:0000313" key="9">
    <source>
        <dbReference type="EMBL" id="MBL7625896.1"/>
    </source>
</evidence>
<evidence type="ECO:0000256" key="7">
    <source>
        <dbReference type="ARBA" id="ARBA00023136"/>
    </source>
</evidence>
<feature type="transmembrane region" description="Helical" evidence="8">
    <location>
        <begin position="199"/>
        <end position="219"/>
    </location>
</feature>
<evidence type="ECO:0000256" key="2">
    <source>
        <dbReference type="ARBA" id="ARBA00007935"/>
    </source>
</evidence>
<evidence type="ECO:0000256" key="3">
    <source>
        <dbReference type="ARBA" id="ARBA00022448"/>
    </source>
</evidence>
<dbReference type="GO" id="GO:0005886">
    <property type="term" value="C:plasma membrane"/>
    <property type="evidence" value="ECO:0007669"/>
    <property type="project" value="UniProtKB-SubCell"/>
</dbReference>
<dbReference type="Pfam" id="PF01032">
    <property type="entry name" value="FecCD"/>
    <property type="match status" value="1"/>
</dbReference>
<dbReference type="CDD" id="cd06550">
    <property type="entry name" value="TM_ABC_iron-siderophores_like"/>
    <property type="match status" value="1"/>
</dbReference>
<feature type="transmembrane region" description="Helical" evidence="8">
    <location>
        <begin position="240"/>
        <end position="262"/>
    </location>
</feature>
<dbReference type="PANTHER" id="PTHR30472:SF41">
    <property type="entry name" value="TRANSPORT SYSTEM PERMEASE PROTEIN"/>
    <property type="match status" value="1"/>
</dbReference>